<comment type="caution">
    <text evidence="11">The sequence shown here is derived from an EMBL/GenBank/DDBJ whole genome shotgun (WGS) entry which is preliminary data.</text>
</comment>
<dbReference type="CDD" id="cd11375">
    <property type="entry name" value="Peptidase_M54"/>
    <property type="match status" value="1"/>
</dbReference>
<dbReference type="GO" id="GO:0046872">
    <property type="term" value="F:metal ion binding"/>
    <property type="evidence" value="ECO:0007669"/>
    <property type="project" value="UniProtKB-KW"/>
</dbReference>
<dbReference type="Pfam" id="PF07998">
    <property type="entry name" value="Peptidase_M54"/>
    <property type="match status" value="1"/>
</dbReference>
<organism evidence="11 12">
    <name type="scientific">Fusarium pseudograminearum (strain CS3096)</name>
    <name type="common">Wheat and barley crown-rot fungus</name>
    <dbReference type="NCBI Taxonomy" id="1028729"/>
    <lineage>
        <taxon>Eukaryota</taxon>
        <taxon>Fungi</taxon>
        <taxon>Dikarya</taxon>
        <taxon>Ascomycota</taxon>
        <taxon>Pezizomycotina</taxon>
        <taxon>Sordariomycetes</taxon>
        <taxon>Hypocreomycetidae</taxon>
        <taxon>Hypocreales</taxon>
        <taxon>Nectriaceae</taxon>
        <taxon>Fusarium</taxon>
    </lineage>
</organism>
<keyword evidence="8" id="KW-0456">Lyase</keyword>
<name>K3UR98_FUSPC</name>
<keyword evidence="2" id="KW-0645">Protease</keyword>
<dbReference type="Pfam" id="PF04412">
    <property type="entry name" value="AcnX"/>
    <property type="match status" value="1"/>
</dbReference>
<keyword evidence="12" id="KW-1185">Reference proteome</keyword>
<evidence type="ECO:0000313" key="12">
    <source>
        <dbReference type="Proteomes" id="UP000007978"/>
    </source>
</evidence>
<evidence type="ECO:0000259" key="9">
    <source>
        <dbReference type="Pfam" id="PF01989"/>
    </source>
</evidence>
<evidence type="ECO:0000256" key="5">
    <source>
        <dbReference type="ARBA" id="ARBA00022833"/>
    </source>
</evidence>
<evidence type="ECO:0008006" key="13">
    <source>
        <dbReference type="Google" id="ProtNLM"/>
    </source>
</evidence>
<evidence type="ECO:0000256" key="1">
    <source>
        <dbReference type="ARBA" id="ARBA00001947"/>
    </source>
</evidence>
<evidence type="ECO:0000313" key="11">
    <source>
        <dbReference type="EMBL" id="EKJ74906.1"/>
    </source>
</evidence>
<dbReference type="InterPro" id="IPR002840">
    <property type="entry name" value="PMDh-S-like_dom"/>
</dbReference>
<dbReference type="Gene3D" id="3.50.30.10">
    <property type="entry name" value="Phosphohistidine domain"/>
    <property type="match status" value="1"/>
</dbReference>
<evidence type="ECO:0000256" key="4">
    <source>
        <dbReference type="ARBA" id="ARBA00022801"/>
    </source>
</evidence>
<dbReference type="SUPFAM" id="SSF52016">
    <property type="entry name" value="LeuD/IlvD-like"/>
    <property type="match status" value="1"/>
</dbReference>
<dbReference type="Proteomes" id="UP000007978">
    <property type="component" value="Chromosome 3"/>
</dbReference>
<evidence type="ECO:0000259" key="10">
    <source>
        <dbReference type="Pfam" id="PF04412"/>
    </source>
</evidence>
<keyword evidence="3" id="KW-0479">Metal-binding</keyword>
<reference evidence="11 12" key="1">
    <citation type="journal article" date="2012" name="PLoS Pathog.">
        <title>Comparative pathogenomics reveals horizontally acquired novel virulence genes in fungi infecting cereal hosts.</title>
        <authorList>
            <person name="Gardiner D.M."/>
            <person name="McDonald M.C."/>
            <person name="Covarelli L."/>
            <person name="Solomon P.S."/>
            <person name="Rusu A.G."/>
            <person name="Marshall M."/>
            <person name="Kazan K."/>
            <person name="Chakraborty S."/>
            <person name="McDonald B.A."/>
            <person name="Manners J.M."/>
        </authorList>
    </citation>
    <scope>NUCLEOTIDE SEQUENCE [LARGE SCALE GENOMIC DNA]</scope>
    <source>
        <strain evidence="11 12">CS3096</strain>
    </source>
</reference>
<dbReference type="EMBL" id="AFNW01000102">
    <property type="protein sequence ID" value="EKJ74906.1"/>
    <property type="molecule type" value="Genomic_DNA"/>
</dbReference>
<dbReference type="Pfam" id="PF01989">
    <property type="entry name" value="AcnX_swivel_put"/>
    <property type="match status" value="1"/>
</dbReference>
<dbReference type="RefSeq" id="XP_009256335.1">
    <property type="nucleotide sequence ID" value="XM_009258060.1"/>
</dbReference>
<evidence type="ECO:0000256" key="8">
    <source>
        <dbReference type="ARBA" id="ARBA00023239"/>
    </source>
</evidence>
<feature type="domain" description="Phosphomevalonate dehydratase small subunit-like" evidence="9">
    <location>
        <begin position="30"/>
        <end position="114"/>
    </location>
</feature>
<dbReference type="AlphaFoldDB" id="K3UR98"/>
<keyword evidence="7" id="KW-0482">Metalloprotease</keyword>
<protein>
    <recommendedName>
        <fullName evidence="13">DUF521 domain protein</fullName>
    </recommendedName>
</protein>
<evidence type="ECO:0000256" key="3">
    <source>
        <dbReference type="ARBA" id="ARBA00022723"/>
    </source>
</evidence>
<gene>
    <name evidence="11" type="ORF">FPSE_04942</name>
</gene>
<keyword evidence="5" id="KW-0862">Zinc</keyword>
<keyword evidence="6" id="KW-0408">Iron</keyword>
<dbReference type="HOGENOM" id="CLU_300162_0_0_1"/>
<dbReference type="GO" id="GO:0016829">
    <property type="term" value="F:lyase activity"/>
    <property type="evidence" value="ECO:0007669"/>
    <property type="project" value="UniProtKB-KW"/>
</dbReference>
<comment type="cofactor">
    <cofactor evidence="1">
        <name>Zn(2+)</name>
        <dbReference type="ChEBI" id="CHEBI:29105"/>
    </cofactor>
</comment>
<dbReference type="InterPro" id="IPR012962">
    <property type="entry name" value="Pept_M54_archaemetzincn"/>
</dbReference>
<evidence type="ECO:0000256" key="2">
    <source>
        <dbReference type="ARBA" id="ARBA00022670"/>
    </source>
</evidence>
<dbReference type="GO" id="GO:0006508">
    <property type="term" value="P:proteolysis"/>
    <property type="evidence" value="ECO:0007669"/>
    <property type="project" value="UniProtKB-KW"/>
</dbReference>
<dbReference type="InterPro" id="IPR024079">
    <property type="entry name" value="MetalloPept_cat_dom_sf"/>
</dbReference>
<evidence type="ECO:0000256" key="6">
    <source>
        <dbReference type="ARBA" id="ARBA00023004"/>
    </source>
</evidence>
<sequence>MGSLQETTWTGTAYVQGRASAKLLASNLELSFWGGVDPQTSEVIDRHHTLSGKHLQNTILAIPGGRGSCTGSGIMLELLLNGKAPEAIIFERREDILTLGVMIAEEVFQQSIPVLVLKKEDFRQLLKLDGQILYVDDGHISTAPILSKHTDSARDPESGLILETAPALEGIKLSTLDQELFRGDYGEASRVAFRIVLRMAHLLGATRLMDITQVHVDGCVYTGPATLALAERLRDWGGKVRVPTTLNSISVDQKRWRALGVDTAFGEAADALGKAYVDMGAKPTYTCAPYQLDSAPKLGEQVAWAESNAVVYANSVLGARTMKYPDFLDISIALTGRAPKGGPHIYANRLASVRVAVSGIENIPGLDDSFPPLLGYYVGTLSTSRIPVLTGLETYGLSTDDLKAFGAAFATVSSAPMFHIVGVTPEATTLEAVVASELTTFEVKPSDLVNCWDKLNSAPINQPLDLVSLGNPHFSLSEMRKLADLCLGRKKAANVAVVVTCGRSIYKLAEQAGYISKLEEFGVQVLTDTCWCMITEPVIPRAAKTIMTNSGNPAAQDAGFTRPPMNKLLAAVSQSGKRSREPVLQQDAMKNPWTFPGPLVLPDDELAVEPDDDGQTFKEWLDMPSEDERNQVTTEKKTIYVILPPTIPQDSEKTMKDWHKPVLPGSAQDLDKWTSSTPRVNDLISYLRAFYHGMNVVQYQETFTWRPWNEKPKARSKTTKIGLETPGEPEVWDVRCRPSLDGRARMQVNLDDVADALLQRIPNDAFAVIMLTDYDLYEDEDDDFTVGRAWGGSRVCIVSSFRYNPALDGPAGIDRMHMWPNSHCKTFVDNEYKAAAEEEEPRLAKRVKKSSSAAYGKPPPDSALSLAVQAAKRVPKLTTRDELASHWFARLAVTVSHELGHCFGFAHCPYYACVMQGVNSVRQDGQVPPYLCPVCSAKLAWELGPLLDGSGSRAEKQEVWVGEQIVALKGFCGRWSHVAQFAGFEAWLGKRLEDMKGK</sequence>
<dbReference type="SUPFAM" id="SSF55486">
    <property type="entry name" value="Metalloproteases ('zincins'), catalytic domain"/>
    <property type="match status" value="1"/>
</dbReference>
<accession>K3UR98</accession>
<dbReference type="eggNOG" id="ENOG502RQJN">
    <property type="taxonomic scope" value="Eukaryota"/>
</dbReference>
<proteinExistence type="predicted"/>
<feature type="domain" description="Phosphomevalonate dehydratase large subunit-like" evidence="10">
    <location>
        <begin position="171"/>
        <end position="551"/>
    </location>
</feature>
<evidence type="ECO:0000256" key="7">
    <source>
        <dbReference type="ARBA" id="ARBA00023049"/>
    </source>
</evidence>
<keyword evidence="4" id="KW-0378">Hydrolase</keyword>
<dbReference type="CDD" id="cd01356">
    <property type="entry name" value="AcnX_swivel"/>
    <property type="match status" value="1"/>
</dbReference>
<dbReference type="GO" id="GO:0008237">
    <property type="term" value="F:metallopeptidase activity"/>
    <property type="evidence" value="ECO:0007669"/>
    <property type="project" value="UniProtKB-KW"/>
</dbReference>
<dbReference type="KEGG" id="fpu:FPSE_04942"/>
<dbReference type="InterPro" id="IPR007506">
    <property type="entry name" value="PMDh-L-like_dom"/>
</dbReference>
<dbReference type="PANTHER" id="PTHR36577">
    <property type="entry name" value="DUF521 DOMAIN PROTEIN (AFU_ORTHOLOGUE AFUA_6G00490)"/>
    <property type="match status" value="1"/>
</dbReference>
<dbReference type="Gene3D" id="3.40.390.10">
    <property type="entry name" value="Collagenase (Catalytic Domain)"/>
    <property type="match status" value="1"/>
</dbReference>
<dbReference type="CDD" id="cd01355">
    <property type="entry name" value="AcnX"/>
    <property type="match status" value="1"/>
</dbReference>
<dbReference type="OrthoDB" id="2594507at2759"/>
<dbReference type="GeneID" id="20363560"/>
<dbReference type="PANTHER" id="PTHR36577:SF3">
    <property type="entry name" value="DUF521 DOMAIN PROTEIN (AFU_ORTHOLOGUE AFUA_6G00490)"/>
    <property type="match status" value="1"/>
</dbReference>